<dbReference type="PROSITE" id="PS50192">
    <property type="entry name" value="T_SNARE"/>
    <property type="match status" value="1"/>
</dbReference>
<dbReference type="SUPFAM" id="SSF47661">
    <property type="entry name" value="t-snare proteins"/>
    <property type="match status" value="1"/>
</dbReference>
<keyword evidence="13 17" id="KW-0472">Membrane</keyword>
<keyword evidence="6 17" id="KW-0812">Transmembrane</keyword>
<evidence type="ECO:0000256" key="15">
    <source>
        <dbReference type="ARBA" id="ARBA00035183"/>
    </source>
</evidence>
<evidence type="ECO:0000256" key="11">
    <source>
        <dbReference type="ARBA" id="ARBA00023054"/>
    </source>
</evidence>
<reference evidence="19 20" key="2">
    <citation type="journal article" date="2014" name="J. Gen. Appl. Microbiol.">
        <title>The early diverging ascomycetous budding yeast Saitoella complicata has three histone deacetylases belonging to the Clr6, Hos2, and Rpd3 lineages.</title>
        <authorList>
            <person name="Nishida H."/>
            <person name="Matsumoto T."/>
            <person name="Kondo S."/>
            <person name="Hamamoto M."/>
            <person name="Yoshikawa H."/>
        </authorList>
    </citation>
    <scope>NUCLEOTIDE SEQUENCE [LARGE SCALE GENOMIC DNA]</scope>
    <source>
        <strain evidence="19 20">NRRL Y-17804</strain>
    </source>
</reference>
<comment type="subcellular location">
    <subcellularLocation>
        <location evidence="2">Golgi apparatus membrane</location>
        <topology evidence="2">Single-pass type IV membrane protein</topology>
    </subcellularLocation>
    <subcellularLocation>
        <location evidence="1">Mitochondrion</location>
    </subcellularLocation>
</comment>
<dbReference type="Pfam" id="PF10501">
    <property type="entry name" value="Ribosomal_L50"/>
    <property type="match status" value="1"/>
</dbReference>
<keyword evidence="14" id="KW-0687">Ribonucleoprotein</keyword>
<feature type="transmembrane region" description="Helical" evidence="17">
    <location>
        <begin position="733"/>
        <end position="750"/>
    </location>
</feature>
<reference evidence="19 20" key="3">
    <citation type="journal article" date="2015" name="Genome Announc.">
        <title>Draft Genome Sequence of the Archiascomycetous Yeast Saitoella complicata.</title>
        <authorList>
            <person name="Yamauchi K."/>
            <person name="Kondo S."/>
            <person name="Hamamoto M."/>
            <person name="Takahashi Y."/>
            <person name="Ogura Y."/>
            <person name="Hayashi T."/>
            <person name="Nishida H."/>
        </authorList>
    </citation>
    <scope>NUCLEOTIDE SEQUENCE [LARGE SCALE GENOMIC DNA]</scope>
    <source>
        <strain evidence="19 20">NRRL Y-17804</strain>
    </source>
</reference>
<keyword evidence="5" id="KW-0813">Transport</keyword>
<evidence type="ECO:0000256" key="5">
    <source>
        <dbReference type="ARBA" id="ARBA00022448"/>
    </source>
</evidence>
<dbReference type="SMART" id="SM00397">
    <property type="entry name" value="t_SNARE"/>
    <property type="match status" value="1"/>
</dbReference>
<comment type="similarity">
    <text evidence="4">Belongs to the syntaxin family.</text>
</comment>
<keyword evidence="7" id="KW-0653">Protein transport</keyword>
<dbReference type="PROSITE" id="PS00914">
    <property type="entry name" value="SYNTAXIN"/>
    <property type="match status" value="1"/>
</dbReference>
<dbReference type="InterPro" id="IPR000727">
    <property type="entry name" value="T_SNARE_dom"/>
</dbReference>
<feature type="domain" description="T-SNARE coiled-coil homology" evidence="18">
    <location>
        <begin position="659"/>
        <end position="721"/>
    </location>
</feature>
<reference evidence="19 20" key="1">
    <citation type="journal article" date="2011" name="J. Gen. Appl. Microbiol.">
        <title>Draft genome sequencing of the enigmatic yeast Saitoella complicata.</title>
        <authorList>
            <person name="Nishida H."/>
            <person name="Hamamoto M."/>
            <person name="Sugiyama J."/>
        </authorList>
    </citation>
    <scope>NUCLEOTIDE SEQUENCE [LARGE SCALE GENOMIC DNA]</scope>
    <source>
        <strain evidence="19 20">NRRL Y-17804</strain>
    </source>
</reference>
<dbReference type="AlphaFoldDB" id="A0A0E9NNA7"/>
<protein>
    <recommendedName>
        <fullName evidence="15">Large ribosomal subunit protein mL50</fullName>
    </recommendedName>
</protein>
<dbReference type="PANTHER" id="PTHR19957">
    <property type="entry name" value="SYNTAXIN"/>
    <property type="match status" value="1"/>
</dbReference>
<evidence type="ECO:0000256" key="2">
    <source>
        <dbReference type="ARBA" id="ARBA00004409"/>
    </source>
</evidence>
<dbReference type="GO" id="GO:0005739">
    <property type="term" value="C:mitochondrion"/>
    <property type="evidence" value="ECO:0007669"/>
    <property type="project" value="UniProtKB-SubCell"/>
</dbReference>
<evidence type="ECO:0000256" key="16">
    <source>
        <dbReference type="SAM" id="MobiDB-lite"/>
    </source>
</evidence>
<dbReference type="GO" id="GO:0006906">
    <property type="term" value="P:vesicle fusion"/>
    <property type="evidence" value="ECO:0007669"/>
    <property type="project" value="TreeGrafter"/>
</dbReference>
<dbReference type="InterPro" id="IPR045242">
    <property type="entry name" value="Syntaxin"/>
</dbReference>
<dbReference type="Pfam" id="PF05739">
    <property type="entry name" value="SNARE"/>
    <property type="match status" value="1"/>
</dbReference>
<keyword evidence="9 17" id="KW-1133">Transmembrane helix</keyword>
<dbReference type="GO" id="GO:0000149">
    <property type="term" value="F:SNARE binding"/>
    <property type="evidence" value="ECO:0007669"/>
    <property type="project" value="TreeGrafter"/>
</dbReference>
<evidence type="ECO:0000256" key="14">
    <source>
        <dbReference type="ARBA" id="ARBA00023274"/>
    </source>
</evidence>
<dbReference type="EMBL" id="BACD03000038">
    <property type="protein sequence ID" value="GAO50880.1"/>
    <property type="molecule type" value="Genomic_DNA"/>
</dbReference>
<evidence type="ECO:0000259" key="18">
    <source>
        <dbReference type="PROSITE" id="PS50192"/>
    </source>
</evidence>
<dbReference type="GO" id="GO:0048278">
    <property type="term" value="P:vesicle docking"/>
    <property type="evidence" value="ECO:0007669"/>
    <property type="project" value="TreeGrafter"/>
</dbReference>
<dbReference type="STRING" id="698492.A0A0E9NNA7"/>
<dbReference type="GO" id="GO:0005484">
    <property type="term" value="F:SNAP receptor activity"/>
    <property type="evidence" value="ECO:0007669"/>
    <property type="project" value="InterPro"/>
</dbReference>
<keyword evidence="10" id="KW-0333">Golgi apparatus</keyword>
<sequence>MLPSAARRSLLQAAQTARCQSVCVRTIHNSPVAHAGWFDSIKKMTGLMKEREEQATKFVATKSDSSAVESEEAGEEQSVSVQREVVGASKRNVDPSVTNFKIHEWRAPEELRPTTRTELLDALDVAIHTFAPEKVENKERPIALSNYEPEFKFRVIAAAAKITGRLVPDNVLTRIKSVEELVDYYTKPAEPKPKNLYEVLTPQAEEEPQGRMSAVSCVQGDKYRTAVTDILFAKTQEHEKAIPTKQNSSQHPNRTRAGANPLYLYLFAEHHLDELVIAVNELDLAVTVNISLPNHLLHLAVGQLLAEICHDMPQLSSGNKTIAVLVKNLKSLLNFLFRVGVLHLAGHHCQELGEVNAAIAVGIDFVDHILQLGLGGVLSKRSHDGSKLLGGDAAITVTVEKGESLLEFALQRTSADIVAVHFLGDVLTISVLVRFNNKSQLNPARAMATRNRTNLFLSYRSTYGYPTSNHASAPAVRFNGFRRTSEERQGLMSENDNGDTVIEMDMIPPKWADVSDEVHELLDQIKKKSATLDKLHQKHVLPGFDDRREEEGRIEDLTSEITMHFHDCQRLIKKIEAQSRGTDSEAEAIMAKNIQISLATKVQESSSAFRKKQSTYLRRLKGHSITRPDTPTQFTQDEDLDVSMSQTAIQQSATLTSNDTAIMQREREITDIAKGIIELADIFKELQTMVIDQGTMLDRIDYNVERLHVHVKAADKELTQATNYEKRIRRRKLIMLMILIIAGLIIVLIYKPKRHTRVVYTPAPPAGPEAVPASDWDVGA</sequence>
<dbReference type="InterPro" id="IPR010989">
    <property type="entry name" value="SNARE"/>
</dbReference>
<dbReference type="GO" id="GO:0005840">
    <property type="term" value="C:ribosome"/>
    <property type="evidence" value="ECO:0007669"/>
    <property type="project" value="UniProtKB-KW"/>
</dbReference>
<name>A0A0E9NNA7_SAICN</name>
<dbReference type="PANTHER" id="PTHR19957:SF83">
    <property type="entry name" value="SYNTAXIN-16"/>
    <property type="match status" value="1"/>
</dbReference>
<dbReference type="GO" id="GO:1990904">
    <property type="term" value="C:ribonucleoprotein complex"/>
    <property type="evidence" value="ECO:0007669"/>
    <property type="project" value="UniProtKB-KW"/>
</dbReference>
<evidence type="ECO:0000256" key="10">
    <source>
        <dbReference type="ARBA" id="ARBA00023034"/>
    </source>
</evidence>
<dbReference type="GO" id="GO:0006886">
    <property type="term" value="P:intracellular protein transport"/>
    <property type="evidence" value="ECO:0007669"/>
    <property type="project" value="InterPro"/>
</dbReference>
<dbReference type="InterPro" id="IPR006012">
    <property type="entry name" value="Syntaxin/epimorphin_CS"/>
</dbReference>
<dbReference type="InterPro" id="IPR018305">
    <property type="entry name" value="Ribosomal_m50"/>
</dbReference>
<evidence type="ECO:0000256" key="17">
    <source>
        <dbReference type="SAM" id="Phobius"/>
    </source>
</evidence>
<evidence type="ECO:0000256" key="13">
    <source>
        <dbReference type="ARBA" id="ARBA00023136"/>
    </source>
</evidence>
<accession>A0A0E9NNA7</accession>
<evidence type="ECO:0000256" key="8">
    <source>
        <dbReference type="ARBA" id="ARBA00022980"/>
    </source>
</evidence>
<dbReference type="GO" id="GO:0031201">
    <property type="term" value="C:SNARE complex"/>
    <property type="evidence" value="ECO:0007669"/>
    <property type="project" value="TreeGrafter"/>
</dbReference>
<evidence type="ECO:0000256" key="3">
    <source>
        <dbReference type="ARBA" id="ARBA00008860"/>
    </source>
</evidence>
<evidence type="ECO:0000256" key="4">
    <source>
        <dbReference type="ARBA" id="ARBA00009063"/>
    </source>
</evidence>
<comment type="caution">
    <text evidence="19">The sequence shown here is derived from an EMBL/GenBank/DDBJ whole genome shotgun (WGS) entry which is preliminary data.</text>
</comment>
<dbReference type="Proteomes" id="UP000033140">
    <property type="component" value="Unassembled WGS sequence"/>
</dbReference>
<evidence type="ECO:0000313" key="19">
    <source>
        <dbReference type="EMBL" id="GAO50880.1"/>
    </source>
</evidence>
<organism evidence="19 20">
    <name type="scientific">Saitoella complicata (strain BCRC 22490 / CBS 7301 / JCM 7358 / NBRC 10748 / NRRL Y-17804)</name>
    <dbReference type="NCBI Taxonomy" id="698492"/>
    <lineage>
        <taxon>Eukaryota</taxon>
        <taxon>Fungi</taxon>
        <taxon>Dikarya</taxon>
        <taxon>Ascomycota</taxon>
        <taxon>Taphrinomycotina</taxon>
        <taxon>Taphrinomycotina incertae sedis</taxon>
        <taxon>Saitoella</taxon>
    </lineage>
</organism>
<evidence type="ECO:0000256" key="7">
    <source>
        <dbReference type="ARBA" id="ARBA00022927"/>
    </source>
</evidence>
<feature type="region of interest" description="Disordered" evidence="16">
    <location>
        <begin position="60"/>
        <end position="82"/>
    </location>
</feature>
<evidence type="ECO:0000256" key="12">
    <source>
        <dbReference type="ARBA" id="ARBA00023128"/>
    </source>
</evidence>
<keyword evidence="20" id="KW-1185">Reference proteome</keyword>
<comment type="similarity">
    <text evidence="3">Belongs to the mitochondrion-specific ribosomal protein mL50 family.</text>
</comment>
<keyword evidence="8" id="KW-0689">Ribosomal protein</keyword>
<evidence type="ECO:0000256" key="1">
    <source>
        <dbReference type="ARBA" id="ARBA00004173"/>
    </source>
</evidence>
<evidence type="ECO:0000256" key="6">
    <source>
        <dbReference type="ARBA" id="ARBA00022692"/>
    </source>
</evidence>
<dbReference type="CDD" id="cd15845">
    <property type="entry name" value="SNARE_syntaxin16"/>
    <property type="match status" value="1"/>
</dbReference>
<proteinExistence type="inferred from homology"/>
<dbReference type="GO" id="GO:0000139">
    <property type="term" value="C:Golgi membrane"/>
    <property type="evidence" value="ECO:0007669"/>
    <property type="project" value="UniProtKB-SubCell"/>
</dbReference>
<gene>
    <name evidence="19" type="ORF">G7K_4999-t1</name>
</gene>
<dbReference type="Gene3D" id="1.20.58.70">
    <property type="match status" value="1"/>
</dbReference>
<evidence type="ECO:0000256" key="9">
    <source>
        <dbReference type="ARBA" id="ARBA00022989"/>
    </source>
</evidence>
<keyword evidence="11" id="KW-0175">Coiled coil</keyword>
<evidence type="ECO:0000313" key="20">
    <source>
        <dbReference type="Proteomes" id="UP000033140"/>
    </source>
</evidence>
<dbReference type="FunFam" id="1.20.58.70:FF:000021">
    <property type="entry name" value="SNARE complex subunit (Tlg2)"/>
    <property type="match status" value="1"/>
</dbReference>
<keyword evidence="12" id="KW-0496">Mitochondrion</keyword>